<reference evidence="1 2" key="1">
    <citation type="submission" date="2015-02" db="EMBL/GenBank/DDBJ databases">
        <title>Genome Sequencing of Rickettsiales.</title>
        <authorList>
            <person name="Daugherty S.C."/>
            <person name="Su Q."/>
            <person name="Abolude K."/>
            <person name="Beier-Sexton M."/>
            <person name="Carlyon J.A."/>
            <person name="Carter R."/>
            <person name="Day N.P."/>
            <person name="Dumler S.J."/>
            <person name="Dyachenko V."/>
            <person name="Godinez A."/>
            <person name="Kurtti T.J."/>
            <person name="Lichay M."/>
            <person name="Mullins K.E."/>
            <person name="Ott S."/>
            <person name="Pappas-Brown V."/>
            <person name="Paris D.H."/>
            <person name="Patel P."/>
            <person name="Richards A.L."/>
            <person name="Sadzewicz L."/>
            <person name="Sears K."/>
            <person name="Seidman D."/>
            <person name="Sengamalay N."/>
            <person name="Stenos J."/>
            <person name="Tallon L.J."/>
            <person name="Vincent G."/>
            <person name="Fraser C.M."/>
            <person name="Munderloh U."/>
            <person name="Dunning-Hotopp J.C."/>
        </authorList>
    </citation>
    <scope>NUCLEOTIDE SEQUENCE [LARGE SCALE GENOMIC DNA]</scope>
    <source>
        <strain evidence="1 2">EmCRT</strain>
    </source>
</reference>
<accession>A0A0F3NGC3</accession>
<organism evidence="1 2">
    <name type="scientific">Ehrlichia cf. muris str. EmCRT</name>
    <dbReference type="NCBI Taxonomy" id="1359167"/>
    <lineage>
        <taxon>Bacteria</taxon>
        <taxon>Pseudomonadati</taxon>
        <taxon>Pseudomonadota</taxon>
        <taxon>Alphaproteobacteria</taxon>
        <taxon>Rickettsiales</taxon>
        <taxon>Anaplasmataceae</taxon>
        <taxon>Ehrlichia</taxon>
    </lineage>
</organism>
<evidence type="ECO:0000313" key="1">
    <source>
        <dbReference type="EMBL" id="KJV65954.1"/>
    </source>
</evidence>
<dbReference type="Proteomes" id="UP000033546">
    <property type="component" value="Unassembled WGS sequence"/>
</dbReference>
<name>A0A0F3NGC3_9RICK</name>
<dbReference type="PATRIC" id="fig|1359167.3.peg.134"/>
<proteinExistence type="predicted"/>
<gene>
    <name evidence="1" type="ORF">EMUCRT_0139</name>
</gene>
<dbReference type="AlphaFoldDB" id="A0A0F3NGC3"/>
<comment type="caution">
    <text evidence="1">The sequence shown here is derived from an EMBL/GenBank/DDBJ whole genome shotgun (WGS) entry which is preliminary data.</text>
</comment>
<sequence length="45" mass="5567">MTKKFPYENYNFIKKYLIMHKHLFILIISDKTNISKLYTDTNFLH</sequence>
<protein>
    <submittedName>
        <fullName evidence="1">Uncharacterized protein</fullName>
    </submittedName>
</protein>
<dbReference type="EMBL" id="LANU01000001">
    <property type="protein sequence ID" value="KJV65954.1"/>
    <property type="molecule type" value="Genomic_DNA"/>
</dbReference>
<evidence type="ECO:0000313" key="2">
    <source>
        <dbReference type="Proteomes" id="UP000033546"/>
    </source>
</evidence>